<accession>A0AAD1U3U3</accession>
<protein>
    <submittedName>
        <fullName evidence="2">Uncharacterized protein</fullName>
    </submittedName>
</protein>
<dbReference type="EMBL" id="CAMPGE010001216">
    <property type="protein sequence ID" value="CAI2359992.1"/>
    <property type="molecule type" value="Genomic_DNA"/>
</dbReference>
<name>A0AAD1U3U3_EUPCR</name>
<evidence type="ECO:0000256" key="1">
    <source>
        <dbReference type="SAM" id="MobiDB-lite"/>
    </source>
</evidence>
<comment type="caution">
    <text evidence="2">The sequence shown here is derived from an EMBL/GenBank/DDBJ whole genome shotgun (WGS) entry which is preliminary data.</text>
</comment>
<feature type="region of interest" description="Disordered" evidence="1">
    <location>
        <begin position="1"/>
        <end position="21"/>
    </location>
</feature>
<proteinExistence type="predicted"/>
<dbReference type="Proteomes" id="UP001295684">
    <property type="component" value="Unassembled WGS sequence"/>
</dbReference>
<evidence type="ECO:0000313" key="3">
    <source>
        <dbReference type="Proteomes" id="UP001295684"/>
    </source>
</evidence>
<dbReference type="AlphaFoldDB" id="A0AAD1U3U3"/>
<keyword evidence="3" id="KW-1185">Reference proteome</keyword>
<evidence type="ECO:0000313" key="2">
    <source>
        <dbReference type="EMBL" id="CAI2359992.1"/>
    </source>
</evidence>
<organism evidence="2 3">
    <name type="scientific">Euplotes crassus</name>
    <dbReference type="NCBI Taxonomy" id="5936"/>
    <lineage>
        <taxon>Eukaryota</taxon>
        <taxon>Sar</taxon>
        <taxon>Alveolata</taxon>
        <taxon>Ciliophora</taxon>
        <taxon>Intramacronucleata</taxon>
        <taxon>Spirotrichea</taxon>
        <taxon>Hypotrichia</taxon>
        <taxon>Euplotida</taxon>
        <taxon>Euplotidae</taxon>
        <taxon>Moneuplotes</taxon>
    </lineage>
</organism>
<reference evidence="2" key="1">
    <citation type="submission" date="2023-07" db="EMBL/GenBank/DDBJ databases">
        <authorList>
            <consortium name="AG Swart"/>
            <person name="Singh M."/>
            <person name="Singh A."/>
            <person name="Seah K."/>
            <person name="Emmerich C."/>
        </authorList>
    </citation>
    <scope>NUCLEOTIDE SEQUENCE</scope>
    <source>
        <strain evidence="2">DP1</strain>
    </source>
</reference>
<sequence>MNINNDLIFKNGGGGGGKGSRCKSGFVKIPQQERSWGSKFAPVEMGLILSPSSISDNEISSKILCQNQQ</sequence>
<gene>
    <name evidence="2" type="ORF">ECRASSUSDP1_LOCUS1287</name>
</gene>